<proteinExistence type="predicted"/>
<keyword evidence="4" id="KW-1185">Reference proteome</keyword>
<feature type="coiled-coil region" evidence="1">
    <location>
        <begin position="179"/>
        <end position="206"/>
    </location>
</feature>
<sequence length="228" mass="25847">MATVGLGTASMTFADSTIQTEQKSSDHRSKHLEKKEEKMSETITKVASYLNKSEEELKRMIEKDKTSSRALALSAILSKKSGESLEDMMTNVQELKGKKERKELVESYGISDEELKTEMFKVHPVSEVALKNVATYMGITEEEAKNLVTKQKVSIRQLALADIISKKSGQSLDQVFTKMEELKGQKERKKALLESYQLDANEIEEEMKKALPHAKRKKHGEKRGEKHK</sequence>
<feature type="region of interest" description="Disordered" evidence="2">
    <location>
        <begin position="207"/>
        <end position="228"/>
    </location>
</feature>
<feature type="region of interest" description="Disordered" evidence="2">
    <location>
        <begin position="1"/>
        <end position="39"/>
    </location>
</feature>
<evidence type="ECO:0000313" key="4">
    <source>
        <dbReference type="Proteomes" id="UP000661691"/>
    </source>
</evidence>
<name>A0A926RSC1_9BACL</name>
<keyword evidence="1" id="KW-0175">Coiled coil</keyword>
<organism evidence="3 4">
    <name type="scientific">Polycladospora coralii</name>
    <dbReference type="NCBI Taxonomy" id="2771432"/>
    <lineage>
        <taxon>Bacteria</taxon>
        <taxon>Bacillati</taxon>
        <taxon>Bacillota</taxon>
        <taxon>Bacilli</taxon>
        <taxon>Bacillales</taxon>
        <taxon>Thermoactinomycetaceae</taxon>
        <taxon>Polycladospora</taxon>
    </lineage>
</organism>
<gene>
    <name evidence="3" type="ORF">IC620_00905</name>
</gene>
<dbReference type="EMBL" id="JACXAH010000002">
    <property type="protein sequence ID" value="MBD1370920.1"/>
    <property type="molecule type" value="Genomic_DNA"/>
</dbReference>
<evidence type="ECO:0000256" key="1">
    <source>
        <dbReference type="SAM" id="Coils"/>
    </source>
</evidence>
<feature type="compositionally biased region" description="Polar residues" evidence="2">
    <location>
        <begin position="9"/>
        <end position="22"/>
    </location>
</feature>
<evidence type="ECO:0000313" key="3">
    <source>
        <dbReference type="EMBL" id="MBD1370920.1"/>
    </source>
</evidence>
<reference evidence="3" key="1">
    <citation type="submission" date="2020-09" db="EMBL/GenBank/DDBJ databases">
        <title>A novel bacterium of genus Hazenella, isolated from South China Sea.</title>
        <authorList>
            <person name="Huang H."/>
            <person name="Mo K."/>
            <person name="Hu Y."/>
        </authorList>
    </citation>
    <scope>NUCLEOTIDE SEQUENCE</scope>
    <source>
        <strain evidence="3">IB182357</strain>
    </source>
</reference>
<comment type="caution">
    <text evidence="3">The sequence shown here is derived from an EMBL/GenBank/DDBJ whole genome shotgun (WGS) entry which is preliminary data.</text>
</comment>
<accession>A0A926RSC1</accession>
<evidence type="ECO:0000256" key="2">
    <source>
        <dbReference type="SAM" id="MobiDB-lite"/>
    </source>
</evidence>
<dbReference type="Proteomes" id="UP000661691">
    <property type="component" value="Unassembled WGS sequence"/>
</dbReference>
<protein>
    <submittedName>
        <fullName evidence="3">Uncharacterized protein</fullName>
    </submittedName>
</protein>
<feature type="compositionally biased region" description="Basic residues" evidence="2">
    <location>
        <begin position="210"/>
        <end position="228"/>
    </location>
</feature>
<feature type="compositionally biased region" description="Basic and acidic residues" evidence="2">
    <location>
        <begin position="23"/>
        <end position="39"/>
    </location>
</feature>
<dbReference type="RefSeq" id="WP_191139177.1">
    <property type="nucleotide sequence ID" value="NZ_JACXAG020000002.1"/>
</dbReference>
<dbReference type="AlphaFoldDB" id="A0A926RSC1"/>